<evidence type="ECO:0000313" key="3">
    <source>
        <dbReference type="EMBL" id="OGE24894.1"/>
    </source>
</evidence>
<comment type="caution">
    <text evidence="3">The sequence shown here is derived from an EMBL/GenBank/DDBJ whole genome shotgun (WGS) entry which is preliminary data.</text>
</comment>
<proteinExistence type="predicted"/>
<protein>
    <recommendedName>
        <fullName evidence="2">TraC-like domain-containing protein</fullName>
    </recommendedName>
</protein>
<evidence type="ECO:0000259" key="2">
    <source>
        <dbReference type="Pfam" id="PF26593"/>
    </source>
</evidence>
<feature type="domain" description="TraC-like" evidence="2">
    <location>
        <begin position="28"/>
        <end position="144"/>
    </location>
</feature>
<evidence type="ECO:0000313" key="4">
    <source>
        <dbReference type="Proteomes" id="UP000177042"/>
    </source>
</evidence>
<organism evidence="3 4">
    <name type="scientific">Candidatus Daviesbacteria bacterium RIFCSPHIGHO2_02_FULL_39_12</name>
    <dbReference type="NCBI Taxonomy" id="1797770"/>
    <lineage>
        <taxon>Bacteria</taxon>
        <taxon>Candidatus Daviesiibacteriota</taxon>
    </lineage>
</organism>
<name>A0A1F5J8C5_9BACT</name>
<dbReference type="AlphaFoldDB" id="A0A1F5J8C5"/>
<feature type="compositionally biased region" description="Pro residues" evidence="1">
    <location>
        <begin position="209"/>
        <end position="223"/>
    </location>
</feature>
<dbReference type="Pfam" id="PF26593">
    <property type="entry name" value="TraC-like"/>
    <property type="match status" value="1"/>
</dbReference>
<gene>
    <name evidence="3" type="ORF">A3C26_02740</name>
</gene>
<sequence>MNTTQQHLLISDIREDIIMLKNGGGALILQVSAVNFGLLSDREQIAIISAFAQMLNSLSFSIQIVIYSERLNISSYLTLLDRAQQAQTNPMLSKMMANYRQFIQTTIKENEVLDKKFYLIIPLYRLELGLTPTKISLEQKIKTILLPRRDQVIRQLNRVGLKAAQLTNQQLAEAFYNIYNGQFEENIPAVNQIAGRIEVNLKEPQSIPNKPPINIPKLPPAPTPGNSVEPAPVRTQASRTHPFVVEELEDNV</sequence>
<feature type="region of interest" description="Disordered" evidence="1">
    <location>
        <begin position="205"/>
        <end position="241"/>
    </location>
</feature>
<dbReference type="EMBL" id="MFCX01000037">
    <property type="protein sequence ID" value="OGE24894.1"/>
    <property type="molecule type" value="Genomic_DNA"/>
</dbReference>
<dbReference type="InterPro" id="IPR058596">
    <property type="entry name" value="TraC-like_dom"/>
</dbReference>
<accession>A0A1F5J8C5</accession>
<dbReference type="Proteomes" id="UP000177042">
    <property type="component" value="Unassembled WGS sequence"/>
</dbReference>
<evidence type="ECO:0000256" key="1">
    <source>
        <dbReference type="SAM" id="MobiDB-lite"/>
    </source>
</evidence>
<reference evidence="3 4" key="1">
    <citation type="journal article" date="2016" name="Nat. Commun.">
        <title>Thousands of microbial genomes shed light on interconnected biogeochemical processes in an aquifer system.</title>
        <authorList>
            <person name="Anantharaman K."/>
            <person name="Brown C.T."/>
            <person name="Hug L.A."/>
            <person name="Sharon I."/>
            <person name="Castelle C.J."/>
            <person name="Probst A.J."/>
            <person name="Thomas B.C."/>
            <person name="Singh A."/>
            <person name="Wilkins M.J."/>
            <person name="Karaoz U."/>
            <person name="Brodie E.L."/>
            <person name="Williams K.H."/>
            <person name="Hubbard S.S."/>
            <person name="Banfield J.F."/>
        </authorList>
    </citation>
    <scope>NUCLEOTIDE SEQUENCE [LARGE SCALE GENOMIC DNA]</scope>
</reference>